<dbReference type="Proteomes" id="UP001162640">
    <property type="component" value="Unassembled WGS sequence"/>
</dbReference>
<comment type="caution">
    <text evidence="1">The sequence shown here is derived from an EMBL/GenBank/DDBJ whole genome shotgun (WGS) entry which is preliminary data.</text>
</comment>
<dbReference type="EMBL" id="BLQM01000657">
    <property type="protein sequence ID" value="GMH96186.1"/>
    <property type="molecule type" value="Genomic_DNA"/>
</dbReference>
<name>A0A9W7BTG4_9STRA</name>
<accession>A0A9W7BTG4</accession>
<organism evidence="1 2">
    <name type="scientific">Triparma laevis f. inornata</name>
    <dbReference type="NCBI Taxonomy" id="1714386"/>
    <lineage>
        <taxon>Eukaryota</taxon>
        <taxon>Sar</taxon>
        <taxon>Stramenopiles</taxon>
        <taxon>Ochrophyta</taxon>
        <taxon>Bolidophyceae</taxon>
        <taxon>Parmales</taxon>
        <taxon>Triparmaceae</taxon>
        <taxon>Triparma</taxon>
    </lineage>
</organism>
<protein>
    <submittedName>
        <fullName evidence="1">Uncharacterized protein</fullName>
    </submittedName>
</protein>
<dbReference type="AlphaFoldDB" id="A0A9W7BTG4"/>
<evidence type="ECO:0000313" key="1">
    <source>
        <dbReference type="EMBL" id="GMH96186.1"/>
    </source>
</evidence>
<sequence>MAGCRLCLSRGKTTAAIALVMDKGIHKHLTKLLFISVGQEPEMRDLQNELFNTIAARGFILEILVDFRFLITQR</sequence>
<evidence type="ECO:0000313" key="2">
    <source>
        <dbReference type="Proteomes" id="UP001162640"/>
    </source>
</evidence>
<proteinExistence type="predicted"/>
<reference evidence="2" key="1">
    <citation type="journal article" date="2023" name="Commun. Biol.">
        <title>Genome analysis of Parmales, the sister group of diatoms, reveals the evolutionary specialization of diatoms from phago-mixotrophs to photoautotrophs.</title>
        <authorList>
            <person name="Ban H."/>
            <person name="Sato S."/>
            <person name="Yoshikawa S."/>
            <person name="Yamada K."/>
            <person name="Nakamura Y."/>
            <person name="Ichinomiya M."/>
            <person name="Sato N."/>
            <person name="Blanc-Mathieu R."/>
            <person name="Endo H."/>
            <person name="Kuwata A."/>
            <person name="Ogata H."/>
        </authorList>
    </citation>
    <scope>NUCLEOTIDE SEQUENCE [LARGE SCALE GENOMIC DNA]</scope>
</reference>
<gene>
    <name evidence="1" type="ORF">TL16_g13281</name>
</gene>